<evidence type="ECO:0000313" key="2">
    <source>
        <dbReference type="Proteomes" id="UP000516075"/>
    </source>
</evidence>
<accession>A0A7G9VYT1</accession>
<dbReference type="Proteomes" id="UP000516075">
    <property type="component" value="Segment"/>
</dbReference>
<dbReference type="KEGG" id="vg:80402030"/>
<dbReference type="InterPro" id="IPR027417">
    <property type="entry name" value="P-loop_NTPase"/>
</dbReference>
<protein>
    <submittedName>
        <fullName evidence="1">Uncharacterized protein</fullName>
    </submittedName>
</protein>
<dbReference type="RefSeq" id="YP_010772321.1">
    <property type="nucleotide sequence ID" value="NC_074641.1"/>
</dbReference>
<keyword evidence="2" id="KW-1185">Reference proteome</keyword>
<dbReference type="Gene3D" id="3.40.50.300">
    <property type="entry name" value="P-loop containing nucleotide triphosphate hydrolases"/>
    <property type="match status" value="1"/>
</dbReference>
<name>A0A7G9VYT1_9CAUD</name>
<evidence type="ECO:0000313" key="1">
    <source>
        <dbReference type="EMBL" id="QNO11496.1"/>
    </source>
</evidence>
<proteinExistence type="predicted"/>
<organism evidence="1">
    <name type="scientific">Methanocaldococcus fervens tailed virus 1</name>
    <dbReference type="NCBI Taxonomy" id="2759191"/>
    <lineage>
        <taxon>Viruses</taxon>
        <taxon>Duplodnaviria</taxon>
        <taxon>Heunggongvirae</taxon>
        <taxon>Uroviricota</taxon>
        <taxon>Caudoviricetes</taxon>
        <taxon>Fervensviridae</taxon>
        <taxon>Deepoceanvirus</taxon>
        <taxon>Deepoceanvirus guaymasense</taxon>
    </lineage>
</organism>
<sequence>MATDVEVNYLRAAVIHKKVYGAEINPNEIRKQVMDRVKASKGLLDEKGAFVMWLKELKLLDDYKKVRTVNGQNGVTMEKKEVKNGIKVDFSILEANLEDPDIIELFGDTGSLKTFIAFNWALEKAKAGNKVMYIDTERNMTKKQRELLKSSGCDYRCIINFDKLVEFITEKLPEGYNYLVLDSVGLPALGKFAVANMRGKGNVLLNVQAILYALKDYCVENDCYALVTNQPTSEMNKTEYFQYGGKKFIVTDPFGDKGSFFVKEIYRTIIMEQKPNKTVVDVIAWRSRVVGKLSRICRVVREGDEISITK</sequence>
<reference evidence="1" key="1">
    <citation type="submission" date="2020-07" db="EMBL/GenBank/DDBJ databases">
        <title>The first head-tailed virus, MFTV1, produced by a hyperthermophilic deep-sea methanogen.</title>
        <authorList>
            <person name="Thiroux S."/>
            <person name="Dupont S."/>
            <person name="Nesbo C.L."/>
            <person name="Bienvenu N."/>
            <person name="Krupovic M."/>
            <person name="L'Haridon S."/>
            <person name="Marie D."/>
            <person name="Forterre P."/>
            <person name="Godfroy A."/>
            <person name="Geslin C."/>
        </authorList>
    </citation>
    <scope>NUCLEOTIDE SEQUENCE [LARGE SCALE GENOMIC DNA]</scope>
</reference>
<dbReference type="GeneID" id="80402030"/>
<dbReference type="EMBL" id="MT711370">
    <property type="protein sequence ID" value="QNO11496.1"/>
    <property type="molecule type" value="Genomic_DNA"/>
</dbReference>
<dbReference type="SUPFAM" id="SSF52540">
    <property type="entry name" value="P-loop containing nucleoside triphosphate hydrolases"/>
    <property type="match status" value="1"/>
</dbReference>